<feature type="transmembrane region" description="Helical" evidence="6">
    <location>
        <begin position="364"/>
        <end position="381"/>
    </location>
</feature>
<dbReference type="PANTHER" id="PTHR42718:SF9">
    <property type="entry name" value="MAJOR FACILITATOR SUPERFAMILY MULTIDRUG TRANSPORTER MFSC"/>
    <property type="match status" value="1"/>
</dbReference>
<feature type="transmembrane region" description="Helical" evidence="6">
    <location>
        <begin position="15"/>
        <end position="35"/>
    </location>
</feature>
<reference evidence="8 9" key="1">
    <citation type="journal article" date="2016" name="Int. J. Syst. Evol. Microbiol.">
        <title>Peptococcus simiae sp. nov., isolated from rhesus macaque faeces and emended description of the genus Peptococcus.</title>
        <authorList>
            <person name="Shkoporov A.N."/>
            <person name="Efimov B.A."/>
            <person name="Kondova I."/>
            <person name="Ouwerling B."/>
            <person name="Chaplin A.V."/>
            <person name="Shcherbakova V.A."/>
            <person name="Langermans J.A.M."/>
        </authorList>
    </citation>
    <scope>NUCLEOTIDE SEQUENCE [LARGE SCALE GENOMIC DNA]</scope>
    <source>
        <strain evidence="8 9">M108</strain>
    </source>
</reference>
<evidence type="ECO:0000259" key="7">
    <source>
        <dbReference type="PROSITE" id="PS50850"/>
    </source>
</evidence>
<feature type="transmembrane region" description="Helical" evidence="6">
    <location>
        <begin position="402"/>
        <end position="422"/>
    </location>
</feature>
<sequence>MSQSSGPMPVLGKPAAIVALAVLTFNVCFISLYNISSISIALPLLMDEFKVSMSFIQWISIGYALAMGATSPLAGHLMRLYSLKRSMVVCLAGYTILAALSGLAHSLRMIIFFRALQGLCGAVFVPGTMVMIYQFIPRRYQTLFLTIQNVSLSLAPALAPIIAGVLIASLNWQWIFFINIPVGLLAVVLAAVCIPFEKGGDRLAIDWLGFGLVVAGCLAVFLSISLSSTPLGFSAPVIGLCLSGLCFLVLFGRQQKRSAMPIIDFSVLRNREYTLTLVGHVLSTILLAASPFIFAIMLQTGKGYSSAETASFMFAPALCAMVGAPLAQKLYSHLASKTVIAISWVLMAAGCLFIGLLGQVPLPALLALLAAQYLGLGMLGMPITDHGMRELPREQSNDGATLLNWICLLVTGLSVSVFTSIYERLNAYFIGHLAAAQACLESSQIIYIIIGIACLGGLLATFPLVKKAPGRS</sequence>
<gene>
    <name evidence="8" type="ORF">ACKQTC_06660</name>
</gene>
<keyword evidence="3 6" id="KW-0812">Transmembrane</keyword>
<feature type="transmembrane region" description="Helical" evidence="6">
    <location>
        <begin position="339"/>
        <end position="358"/>
    </location>
</feature>
<evidence type="ECO:0000256" key="1">
    <source>
        <dbReference type="ARBA" id="ARBA00004651"/>
    </source>
</evidence>
<feature type="transmembrane region" description="Helical" evidence="6">
    <location>
        <begin position="310"/>
        <end position="327"/>
    </location>
</feature>
<feature type="transmembrane region" description="Helical" evidence="6">
    <location>
        <begin position="208"/>
        <end position="227"/>
    </location>
</feature>
<evidence type="ECO:0000313" key="8">
    <source>
        <dbReference type="EMBL" id="MFM9414044.1"/>
    </source>
</evidence>
<proteinExistence type="predicted"/>
<dbReference type="Gene3D" id="1.20.1720.10">
    <property type="entry name" value="Multidrug resistance protein D"/>
    <property type="match status" value="1"/>
</dbReference>
<keyword evidence="9" id="KW-1185">Reference proteome</keyword>
<feature type="transmembrane region" description="Helical" evidence="6">
    <location>
        <begin position="174"/>
        <end position="196"/>
    </location>
</feature>
<dbReference type="InterPro" id="IPR011701">
    <property type="entry name" value="MFS"/>
</dbReference>
<keyword evidence="2" id="KW-0813">Transport</keyword>
<dbReference type="PANTHER" id="PTHR42718">
    <property type="entry name" value="MAJOR FACILITATOR SUPERFAMILY MULTIDRUG TRANSPORTER MFSC"/>
    <property type="match status" value="1"/>
</dbReference>
<feature type="transmembrane region" description="Helical" evidence="6">
    <location>
        <begin position="111"/>
        <end position="136"/>
    </location>
</feature>
<evidence type="ECO:0000256" key="6">
    <source>
        <dbReference type="SAM" id="Phobius"/>
    </source>
</evidence>
<feature type="transmembrane region" description="Helical" evidence="6">
    <location>
        <begin position="273"/>
        <end position="298"/>
    </location>
</feature>
<feature type="transmembrane region" description="Helical" evidence="6">
    <location>
        <begin position="233"/>
        <end position="252"/>
    </location>
</feature>
<keyword evidence="4 6" id="KW-1133">Transmembrane helix</keyword>
<feature type="transmembrane region" description="Helical" evidence="6">
    <location>
        <begin position="86"/>
        <end position="105"/>
    </location>
</feature>
<dbReference type="RefSeq" id="WP_408977659.1">
    <property type="nucleotide sequence ID" value="NZ_JBJUVG010000009.1"/>
</dbReference>
<dbReference type="EMBL" id="JBJUVG010000009">
    <property type="protein sequence ID" value="MFM9414044.1"/>
    <property type="molecule type" value="Genomic_DNA"/>
</dbReference>
<feature type="transmembrane region" description="Helical" evidence="6">
    <location>
        <begin position="445"/>
        <end position="465"/>
    </location>
</feature>
<dbReference type="SUPFAM" id="SSF103473">
    <property type="entry name" value="MFS general substrate transporter"/>
    <property type="match status" value="1"/>
</dbReference>
<evidence type="ECO:0000256" key="2">
    <source>
        <dbReference type="ARBA" id="ARBA00022448"/>
    </source>
</evidence>
<protein>
    <submittedName>
        <fullName evidence="8">MFS transporter</fullName>
    </submittedName>
</protein>
<feature type="domain" description="Major facilitator superfamily (MFS) profile" evidence="7">
    <location>
        <begin position="20"/>
        <end position="469"/>
    </location>
</feature>
<keyword evidence="5 6" id="KW-0472">Membrane</keyword>
<dbReference type="Gene3D" id="1.20.1250.20">
    <property type="entry name" value="MFS general substrate transporter like domains"/>
    <property type="match status" value="1"/>
</dbReference>
<dbReference type="PROSITE" id="PS50850">
    <property type="entry name" value="MFS"/>
    <property type="match status" value="1"/>
</dbReference>
<feature type="transmembrane region" description="Helical" evidence="6">
    <location>
        <begin position="143"/>
        <end position="168"/>
    </location>
</feature>
<comment type="caution">
    <text evidence="8">The sequence shown here is derived from an EMBL/GenBank/DDBJ whole genome shotgun (WGS) entry which is preliminary data.</text>
</comment>
<dbReference type="Proteomes" id="UP001631949">
    <property type="component" value="Unassembled WGS sequence"/>
</dbReference>
<dbReference type="InterPro" id="IPR020846">
    <property type="entry name" value="MFS_dom"/>
</dbReference>
<evidence type="ECO:0000256" key="4">
    <source>
        <dbReference type="ARBA" id="ARBA00022989"/>
    </source>
</evidence>
<organism evidence="8 9">
    <name type="scientific">Peptococcus simiae</name>
    <dbReference type="NCBI Taxonomy" id="1643805"/>
    <lineage>
        <taxon>Bacteria</taxon>
        <taxon>Bacillati</taxon>
        <taxon>Bacillota</taxon>
        <taxon>Clostridia</taxon>
        <taxon>Eubacteriales</taxon>
        <taxon>Peptococcaceae</taxon>
        <taxon>Peptococcus</taxon>
    </lineage>
</organism>
<accession>A0ABW9H211</accession>
<evidence type="ECO:0000313" key="9">
    <source>
        <dbReference type="Proteomes" id="UP001631949"/>
    </source>
</evidence>
<name>A0ABW9H211_9FIRM</name>
<evidence type="ECO:0000256" key="5">
    <source>
        <dbReference type="ARBA" id="ARBA00023136"/>
    </source>
</evidence>
<dbReference type="Pfam" id="PF07690">
    <property type="entry name" value="MFS_1"/>
    <property type="match status" value="1"/>
</dbReference>
<feature type="transmembrane region" description="Helical" evidence="6">
    <location>
        <begin position="55"/>
        <end position="74"/>
    </location>
</feature>
<dbReference type="InterPro" id="IPR036259">
    <property type="entry name" value="MFS_trans_sf"/>
</dbReference>
<comment type="subcellular location">
    <subcellularLocation>
        <location evidence="1">Cell membrane</location>
        <topology evidence="1">Multi-pass membrane protein</topology>
    </subcellularLocation>
</comment>
<evidence type="ECO:0000256" key="3">
    <source>
        <dbReference type="ARBA" id="ARBA00022692"/>
    </source>
</evidence>